<evidence type="ECO:0000313" key="2">
    <source>
        <dbReference type="Proteomes" id="UP000216840"/>
    </source>
</evidence>
<evidence type="ECO:0008006" key="3">
    <source>
        <dbReference type="Google" id="ProtNLM"/>
    </source>
</evidence>
<dbReference type="Proteomes" id="UP000216840">
    <property type="component" value="Unassembled WGS sequence"/>
</dbReference>
<sequence length="169" mass="19120">MFSTDCFSQKPETETKASNKHSIGAFISHTYINQGRIDGELKRLSAPSLGLNYNYIFNDKWSFGLHNDIIIESFIVESANSEEEFIERELPFSTILVGTYKITESLGVAAGAGVEWEKNANFTVVRLGVEYGLELEKESLEVLFVFNYDVLVNAYNSFNFGIGINKFFR</sequence>
<gene>
    <name evidence="1" type="ORF">CA834_04860</name>
</gene>
<reference evidence="1 2" key="1">
    <citation type="submission" date="2017-05" db="EMBL/GenBank/DDBJ databases">
        <title>The draft genome sequence of Idiomarina salinarum WNB302.</title>
        <authorList>
            <person name="Sun Y."/>
            <person name="Chen B."/>
            <person name="Du Z."/>
        </authorList>
    </citation>
    <scope>NUCLEOTIDE SEQUENCE [LARGE SCALE GENOMIC DNA]</scope>
    <source>
        <strain evidence="1 2">WNB302</strain>
    </source>
</reference>
<keyword evidence="2" id="KW-1185">Reference proteome</keyword>
<accession>A0A265UXK1</accession>
<protein>
    <recommendedName>
        <fullName evidence="3">Outer membrane protein beta-barrel domain-containing protein</fullName>
    </recommendedName>
</protein>
<evidence type="ECO:0000313" key="1">
    <source>
        <dbReference type="EMBL" id="OZV69952.1"/>
    </source>
</evidence>
<name>A0A265UXK1_9FLAO</name>
<organism evidence="1 2">
    <name type="scientific">Winogradskyella aurantia</name>
    <dbReference type="NCBI Taxonomy" id="1915063"/>
    <lineage>
        <taxon>Bacteria</taxon>
        <taxon>Pseudomonadati</taxon>
        <taxon>Bacteroidota</taxon>
        <taxon>Flavobacteriia</taxon>
        <taxon>Flavobacteriales</taxon>
        <taxon>Flavobacteriaceae</taxon>
        <taxon>Winogradskyella</taxon>
    </lineage>
</organism>
<comment type="caution">
    <text evidence="1">The sequence shown here is derived from an EMBL/GenBank/DDBJ whole genome shotgun (WGS) entry which is preliminary data.</text>
</comment>
<dbReference type="EMBL" id="NGJN01000002">
    <property type="protein sequence ID" value="OZV69952.1"/>
    <property type="molecule type" value="Genomic_DNA"/>
</dbReference>
<proteinExistence type="predicted"/>
<dbReference type="AlphaFoldDB" id="A0A265UXK1"/>